<proteinExistence type="predicted"/>
<dbReference type="EMBL" id="KZ451891">
    <property type="protein sequence ID" value="PKA65590.1"/>
    <property type="molecule type" value="Genomic_DNA"/>
</dbReference>
<dbReference type="Proteomes" id="UP000236161">
    <property type="component" value="Unassembled WGS sequence"/>
</dbReference>
<accession>A0A2I0BCT0</accession>
<feature type="coiled-coil region" evidence="1">
    <location>
        <begin position="77"/>
        <end position="146"/>
    </location>
</feature>
<gene>
    <name evidence="4" type="ORF">AXF42_Ash020520</name>
</gene>
<keyword evidence="1" id="KW-0175">Coiled coil</keyword>
<feature type="transmembrane region" description="Helical" evidence="3">
    <location>
        <begin position="203"/>
        <end position="222"/>
    </location>
</feature>
<sequence>MGGKKKKICKEGNRVKPIDSGSIIEAVNQTKPSGALSTAGVVLVEERDSAPEQNHHSNTPSFADNQSAGVSESDVEQERYKSIEAELQEEVKKLKDEKKIWLQKEACWEEKLKVLQHEVVSCIQIKTNLEEKIDDLQNGNASLILKVSSLEGRVMKMEDIDESWQLKENVIKERLTSFVDANEDLQMQVYEAKTLMTSSYYSLFMYMFFWMLFRNVALHSMLASS</sequence>
<protein>
    <submittedName>
        <fullName evidence="4">Uncharacterized protein</fullName>
    </submittedName>
</protein>
<keyword evidence="3" id="KW-1133">Transmembrane helix</keyword>
<dbReference type="STRING" id="1088818.A0A2I0BCT0"/>
<evidence type="ECO:0000313" key="4">
    <source>
        <dbReference type="EMBL" id="PKA65590.1"/>
    </source>
</evidence>
<name>A0A2I0BCT0_9ASPA</name>
<dbReference type="AlphaFoldDB" id="A0A2I0BCT0"/>
<evidence type="ECO:0000313" key="5">
    <source>
        <dbReference type="Proteomes" id="UP000236161"/>
    </source>
</evidence>
<evidence type="ECO:0000256" key="2">
    <source>
        <dbReference type="SAM" id="MobiDB-lite"/>
    </source>
</evidence>
<evidence type="ECO:0000256" key="3">
    <source>
        <dbReference type="SAM" id="Phobius"/>
    </source>
</evidence>
<organism evidence="4 5">
    <name type="scientific">Apostasia shenzhenica</name>
    <dbReference type="NCBI Taxonomy" id="1088818"/>
    <lineage>
        <taxon>Eukaryota</taxon>
        <taxon>Viridiplantae</taxon>
        <taxon>Streptophyta</taxon>
        <taxon>Embryophyta</taxon>
        <taxon>Tracheophyta</taxon>
        <taxon>Spermatophyta</taxon>
        <taxon>Magnoliopsida</taxon>
        <taxon>Liliopsida</taxon>
        <taxon>Asparagales</taxon>
        <taxon>Orchidaceae</taxon>
        <taxon>Apostasioideae</taxon>
        <taxon>Apostasia</taxon>
    </lineage>
</organism>
<dbReference type="OrthoDB" id="633301at2759"/>
<reference evidence="4 5" key="1">
    <citation type="journal article" date="2017" name="Nature">
        <title>The Apostasia genome and the evolution of orchids.</title>
        <authorList>
            <person name="Zhang G.Q."/>
            <person name="Liu K.W."/>
            <person name="Li Z."/>
            <person name="Lohaus R."/>
            <person name="Hsiao Y.Y."/>
            <person name="Niu S.C."/>
            <person name="Wang J.Y."/>
            <person name="Lin Y.C."/>
            <person name="Xu Q."/>
            <person name="Chen L.J."/>
            <person name="Yoshida K."/>
            <person name="Fujiwara S."/>
            <person name="Wang Z.W."/>
            <person name="Zhang Y.Q."/>
            <person name="Mitsuda N."/>
            <person name="Wang M."/>
            <person name="Liu G.H."/>
            <person name="Pecoraro L."/>
            <person name="Huang H.X."/>
            <person name="Xiao X.J."/>
            <person name="Lin M."/>
            <person name="Wu X.Y."/>
            <person name="Wu W.L."/>
            <person name="Chen Y.Y."/>
            <person name="Chang S.B."/>
            <person name="Sakamoto S."/>
            <person name="Ohme-Takagi M."/>
            <person name="Yagi M."/>
            <person name="Zeng S.J."/>
            <person name="Shen C.Y."/>
            <person name="Yeh C.M."/>
            <person name="Luo Y.B."/>
            <person name="Tsai W.C."/>
            <person name="Van de Peer Y."/>
            <person name="Liu Z.J."/>
        </authorList>
    </citation>
    <scope>NUCLEOTIDE SEQUENCE [LARGE SCALE GENOMIC DNA]</scope>
    <source>
        <strain evidence="5">cv. Shenzhen</strain>
        <tissue evidence="4">Stem</tissue>
    </source>
</reference>
<evidence type="ECO:0000256" key="1">
    <source>
        <dbReference type="SAM" id="Coils"/>
    </source>
</evidence>
<keyword evidence="5" id="KW-1185">Reference proteome</keyword>
<feature type="compositionally biased region" description="Basic and acidic residues" evidence="2">
    <location>
        <begin position="44"/>
        <end position="55"/>
    </location>
</feature>
<feature type="region of interest" description="Disordered" evidence="2">
    <location>
        <begin position="43"/>
        <end position="75"/>
    </location>
</feature>
<feature type="compositionally biased region" description="Polar residues" evidence="2">
    <location>
        <begin position="56"/>
        <end position="70"/>
    </location>
</feature>
<keyword evidence="3" id="KW-0812">Transmembrane</keyword>
<keyword evidence="3" id="KW-0472">Membrane</keyword>